<reference evidence="1 2" key="1">
    <citation type="submission" date="2018-08" db="EMBL/GenBank/DDBJ databases">
        <title>Diversity &amp; Physiological Properties of Lignin-Decomposing Actinobacteria from Soil.</title>
        <authorList>
            <person name="Roh S.G."/>
            <person name="Kim S.B."/>
        </authorList>
    </citation>
    <scope>NUCLEOTIDE SEQUENCE [LARGE SCALE GENOMIC DNA]</scope>
    <source>
        <strain evidence="1 2">MMS17-GH009</strain>
    </source>
</reference>
<protein>
    <submittedName>
        <fullName evidence="1">Uncharacterized protein</fullName>
    </submittedName>
</protein>
<sequence length="117" mass="12151">MYLIHVQLLAPDGAPLPDGVADLVRSVATPADRLEHVAVHPHAVPDPVLGLYLLADGLADAESRAAGLCERAVASAAPLHGWSVARAGAPLVSPFYELELSRSGPAGRNRQGTFPST</sequence>
<name>A0A372ZPB5_9ACTN</name>
<organism evidence="1 2">
    <name type="scientific">Kitasatospora xanthocidica</name>
    <dbReference type="NCBI Taxonomy" id="83382"/>
    <lineage>
        <taxon>Bacteria</taxon>
        <taxon>Bacillati</taxon>
        <taxon>Actinomycetota</taxon>
        <taxon>Actinomycetes</taxon>
        <taxon>Kitasatosporales</taxon>
        <taxon>Streptomycetaceae</taxon>
        <taxon>Kitasatospora</taxon>
    </lineage>
</organism>
<dbReference type="AlphaFoldDB" id="A0A372ZPB5"/>
<dbReference type="RefSeq" id="WP_074002812.1">
    <property type="nucleotide sequence ID" value="NZ_QVIG01000001.1"/>
</dbReference>
<dbReference type="EMBL" id="QVIG01000001">
    <property type="protein sequence ID" value="RGD57240.1"/>
    <property type="molecule type" value="Genomic_DNA"/>
</dbReference>
<evidence type="ECO:0000313" key="1">
    <source>
        <dbReference type="EMBL" id="RGD57240.1"/>
    </source>
</evidence>
<keyword evidence="2" id="KW-1185">Reference proteome</keyword>
<proteinExistence type="predicted"/>
<gene>
    <name evidence="1" type="ORF">DR950_05010</name>
</gene>
<comment type="caution">
    <text evidence="1">The sequence shown here is derived from an EMBL/GenBank/DDBJ whole genome shotgun (WGS) entry which is preliminary data.</text>
</comment>
<evidence type="ECO:0000313" key="2">
    <source>
        <dbReference type="Proteomes" id="UP000263377"/>
    </source>
</evidence>
<dbReference type="Proteomes" id="UP000263377">
    <property type="component" value="Unassembled WGS sequence"/>
</dbReference>
<accession>A0A372ZPB5</accession>